<dbReference type="InterPro" id="IPR013083">
    <property type="entry name" value="Znf_RING/FYVE/PHD"/>
</dbReference>
<dbReference type="AlphaFoldDB" id="E4YP36"/>
<protein>
    <recommendedName>
        <fullName evidence="6">RING-type domain-containing protein</fullName>
    </recommendedName>
</protein>
<proteinExistence type="predicted"/>
<evidence type="ECO:0000256" key="2">
    <source>
        <dbReference type="ARBA" id="ARBA00022771"/>
    </source>
</evidence>
<evidence type="ECO:0000256" key="4">
    <source>
        <dbReference type="PROSITE-ProRule" id="PRU00175"/>
    </source>
</evidence>
<sequence>MGFDAEIDNSERNSVVENLKDEVQCSICCSIFEEPMKLDCCDGHLCKKCYESVKKQFQNCPLCRKLDFTAKFSRLMVTVLSQYKLFCPAVECNESVPYANFGEHKESCPALNKKPCPQCKKLYWKNDFLEHFYCFDELNKIAQSREKELTELEWKITELELKIKPITQSRDAHAKNNKNLKILNQNYTQRIHELQEALANEKDQIQNQQIVIKKFEDKTRHLEQDLAIDKQKVQNQKIALAGLHKKVAEQKTVEEELEQQIDNNDELKKKQVEALNHKIQTNQMRITDLESKKTYLEQGKQALTFNLQKEFKQRMEIEKKLHETKQQSLVNLGKAEMSAMTISRLRSKIDKMQIETKTERDLTEELNSAYQQISYLNKKVNDKRVGKNSGFFGLFKK</sequence>
<keyword evidence="5" id="KW-0175">Coiled coil</keyword>
<evidence type="ECO:0000259" key="6">
    <source>
        <dbReference type="PROSITE" id="PS50089"/>
    </source>
</evidence>
<evidence type="ECO:0000256" key="3">
    <source>
        <dbReference type="ARBA" id="ARBA00022833"/>
    </source>
</evidence>
<organism evidence="7">
    <name type="scientific">Oikopleura dioica</name>
    <name type="common">Tunicate</name>
    <dbReference type="NCBI Taxonomy" id="34765"/>
    <lineage>
        <taxon>Eukaryota</taxon>
        <taxon>Metazoa</taxon>
        <taxon>Chordata</taxon>
        <taxon>Tunicata</taxon>
        <taxon>Appendicularia</taxon>
        <taxon>Copelata</taxon>
        <taxon>Oikopleuridae</taxon>
        <taxon>Oikopleura</taxon>
    </lineage>
</organism>
<dbReference type="SUPFAM" id="SSF57850">
    <property type="entry name" value="RING/U-box"/>
    <property type="match status" value="1"/>
</dbReference>
<evidence type="ECO:0000256" key="1">
    <source>
        <dbReference type="ARBA" id="ARBA00022723"/>
    </source>
</evidence>
<dbReference type="EMBL" id="FN654926">
    <property type="protein sequence ID" value="CBY37234.1"/>
    <property type="molecule type" value="Genomic_DNA"/>
</dbReference>
<keyword evidence="2 4" id="KW-0863">Zinc-finger</keyword>
<gene>
    <name evidence="7" type="ORF">GSOID_T00030321001</name>
</gene>
<reference evidence="7" key="1">
    <citation type="journal article" date="2010" name="Science">
        <title>Plasticity of animal genome architecture unmasked by rapid evolution of a pelagic tunicate.</title>
        <authorList>
            <person name="Denoeud F."/>
            <person name="Henriet S."/>
            <person name="Mungpakdee S."/>
            <person name="Aury J.M."/>
            <person name="Da Silva C."/>
            <person name="Brinkmann H."/>
            <person name="Mikhaleva J."/>
            <person name="Olsen L.C."/>
            <person name="Jubin C."/>
            <person name="Canestro C."/>
            <person name="Bouquet J.M."/>
            <person name="Danks G."/>
            <person name="Poulain J."/>
            <person name="Campsteijn C."/>
            <person name="Adamski M."/>
            <person name="Cross I."/>
            <person name="Yadetie F."/>
            <person name="Muffato M."/>
            <person name="Louis A."/>
            <person name="Butcher S."/>
            <person name="Tsagkogeorga G."/>
            <person name="Konrad A."/>
            <person name="Singh S."/>
            <person name="Jensen M.F."/>
            <person name="Cong E.H."/>
            <person name="Eikeseth-Otteraa H."/>
            <person name="Noel B."/>
            <person name="Anthouard V."/>
            <person name="Porcel B.M."/>
            <person name="Kachouri-Lafond R."/>
            <person name="Nishino A."/>
            <person name="Ugolini M."/>
            <person name="Chourrout P."/>
            <person name="Nishida H."/>
            <person name="Aasland R."/>
            <person name="Huzurbazar S."/>
            <person name="Westhof E."/>
            <person name="Delsuc F."/>
            <person name="Lehrach H."/>
            <person name="Reinhardt R."/>
            <person name="Weissenbach J."/>
            <person name="Roy S.W."/>
            <person name="Artiguenave F."/>
            <person name="Postlethwait J.H."/>
            <person name="Manak J.R."/>
            <person name="Thompson E.M."/>
            <person name="Jaillon O."/>
            <person name="Du Pasquier L."/>
            <person name="Boudinot P."/>
            <person name="Liberles D.A."/>
            <person name="Volff J.N."/>
            <person name="Philippe H."/>
            <person name="Lenhard B."/>
            <person name="Roest Crollius H."/>
            <person name="Wincker P."/>
            <person name="Chourrout D."/>
        </authorList>
    </citation>
    <scope>NUCLEOTIDE SEQUENCE [LARGE SCALE GENOMIC DNA]</scope>
</reference>
<dbReference type="Proteomes" id="UP000011014">
    <property type="component" value="Unassembled WGS sequence"/>
</dbReference>
<keyword evidence="3" id="KW-0862">Zinc</keyword>
<feature type="domain" description="RING-type" evidence="6">
    <location>
        <begin position="25"/>
        <end position="64"/>
    </location>
</feature>
<feature type="coiled-coil region" evidence="5">
    <location>
        <begin position="142"/>
        <end position="327"/>
    </location>
</feature>
<name>E4YP36_OIKDI</name>
<evidence type="ECO:0000313" key="7">
    <source>
        <dbReference type="EMBL" id="CBY37234.1"/>
    </source>
</evidence>
<dbReference type="GO" id="GO:0008270">
    <property type="term" value="F:zinc ion binding"/>
    <property type="evidence" value="ECO:0007669"/>
    <property type="project" value="UniProtKB-KW"/>
</dbReference>
<dbReference type="Gene3D" id="3.30.40.10">
    <property type="entry name" value="Zinc/RING finger domain, C3HC4 (zinc finger)"/>
    <property type="match status" value="1"/>
</dbReference>
<accession>E4YP36</accession>
<dbReference type="InterPro" id="IPR001841">
    <property type="entry name" value="Znf_RING"/>
</dbReference>
<dbReference type="PROSITE" id="PS50089">
    <property type="entry name" value="ZF_RING_2"/>
    <property type="match status" value="1"/>
</dbReference>
<keyword evidence="1" id="KW-0479">Metal-binding</keyword>
<evidence type="ECO:0000256" key="5">
    <source>
        <dbReference type="SAM" id="Coils"/>
    </source>
</evidence>